<name>A0ABQ6IEB2_9MICO</name>
<dbReference type="Proteomes" id="UP001157125">
    <property type="component" value="Unassembled WGS sequence"/>
</dbReference>
<evidence type="ECO:0000313" key="2">
    <source>
        <dbReference type="EMBL" id="GMA35507.1"/>
    </source>
</evidence>
<dbReference type="RefSeq" id="WP_284328019.1">
    <property type="nucleotide sequence ID" value="NZ_BSUN01000001.1"/>
</dbReference>
<sequence length="342" mass="34990">MRSVFRWQPGKALTAVLVALLASTGIVALGTTASAAVQPATLSIEKSGPSGDDLPLVPGEPFNYVITIQCSYLVPNSGCYNASVTDTIPAPLEPAGNPAVVSDGNTATVSTDGNSFSVDFVTTFLDPTDPGSGMLGGTTATITVPVVVPEDVNYDYNADDIVNTAEFSADNPDTATVSDDHTVQIDVPLELDTEVSKTFDPDEAVAADGEPTLVTIDASNQSGTGVESLAVSEPAPGSGSTTFAYLALDSLTITSVPAGADQVVISVDTGGGLEEISVADLADVSLPYVVDLSGVDLDEVVGLQVSFLDDDGALIEDGEGAQIQVGLTQRDPGEAHRRRGGR</sequence>
<keyword evidence="3" id="KW-1185">Reference proteome</keyword>
<feature type="chain" id="PRO_5046378624" description="DUF11 domain-containing protein" evidence="1">
    <location>
        <begin position="29"/>
        <end position="342"/>
    </location>
</feature>
<proteinExistence type="predicted"/>
<evidence type="ECO:0000313" key="3">
    <source>
        <dbReference type="Proteomes" id="UP001157125"/>
    </source>
</evidence>
<keyword evidence="1" id="KW-0732">Signal</keyword>
<evidence type="ECO:0008006" key="4">
    <source>
        <dbReference type="Google" id="ProtNLM"/>
    </source>
</evidence>
<organism evidence="2 3">
    <name type="scientific">Demequina litorisediminis</name>
    <dbReference type="NCBI Taxonomy" id="1849022"/>
    <lineage>
        <taxon>Bacteria</taxon>
        <taxon>Bacillati</taxon>
        <taxon>Actinomycetota</taxon>
        <taxon>Actinomycetes</taxon>
        <taxon>Micrococcales</taxon>
        <taxon>Demequinaceae</taxon>
        <taxon>Demequina</taxon>
    </lineage>
</organism>
<reference evidence="3" key="1">
    <citation type="journal article" date="2019" name="Int. J. Syst. Evol. Microbiol.">
        <title>The Global Catalogue of Microorganisms (GCM) 10K type strain sequencing project: providing services to taxonomists for standard genome sequencing and annotation.</title>
        <authorList>
            <consortium name="The Broad Institute Genomics Platform"/>
            <consortium name="The Broad Institute Genome Sequencing Center for Infectious Disease"/>
            <person name="Wu L."/>
            <person name="Ma J."/>
        </authorList>
    </citation>
    <scope>NUCLEOTIDE SEQUENCE [LARGE SCALE GENOMIC DNA]</scope>
    <source>
        <strain evidence="3">NBRC 112299</strain>
    </source>
</reference>
<protein>
    <recommendedName>
        <fullName evidence="4">DUF11 domain-containing protein</fullName>
    </recommendedName>
</protein>
<accession>A0ABQ6IEB2</accession>
<dbReference type="Gene3D" id="2.60.40.740">
    <property type="match status" value="1"/>
</dbReference>
<dbReference type="EMBL" id="BSUN01000001">
    <property type="protein sequence ID" value="GMA35507.1"/>
    <property type="molecule type" value="Genomic_DNA"/>
</dbReference>
<evidence type="ECO:0000256" key="1">
    <source>
        <dbReference type="SAM" id="SignalP"/>
    </source>
</evidence>
<gene>
    <name evidence="2" type="ORF">GCM10025876_17110</name>
</gene>
<feature type="signal peptide" evidence="1">
    <location>
        <begin position="1"/>
        <end position="28"/>
    </location>
</feature>
<comment type="caution">
    <text evidence="2">The sequence shown here is derived from an EMBL/GenBank/DDBJ whole genome shotgun (WGS) entry which is preliminary data.</text>
</comment>